<dbReference type="AlphaFoldDB" id="A0A7S4IS08"/>
<sequence>MNLEYQNYRQVLDANAVLHLHLPQLHTSMNFSLQYWKLKLFGMFYKHLHILPSTAGMMHLPFTYNASMISSTFIGDCSKFQVSEICTAVTKGGIGESGWNSFHVKLAADSLISLSNTYENFSGYLEVQTSIDFSVPE</sequence>
<proteinExistence type="predicted"/>
<gene>
    <name evidence="1" type="ORF">VSP0166_LOCUS16345</name>
</gene>
<dbReference type="EMBL" id="HBKP01023433">
    <property type="protein sequence ID" value="CAE2238079.1"/>
    <property type="molecule type" value="Transcribed_RNA"/>
</dbReference>
<reference evidence="1" key="1">
    <citation type="submission" date="2021-01" db="EMBL/GenBank/DDBJ databases">
        <authorList>
            <person name="Corre E."/>
            <person name="Pelletier E."/>
            <person name="Niang G."/>
            <person name="Scheremetjew M."/>
            <person name="Finn R."/>
            <person name="Kale V."/>
            <person name="Holt S."/>
            <person name="Cochrane G."/>
            <person name="Meng A."/>
            <person name="Brown T."/>
            <person name="Cohen L."/>
        </authorList>
    </citation>
    <scope>NUCLEOTIDE SEQUENCE</scope>
    <source>
        <strain evidence="1">DIVA3 518/3/11/1/6</strain>
    </source>
</reference>
<name>A0A7S4IS08_9EUKA</name>
<evidence type="ECO:0000313" key="1">
    <source>
        <dbReference type="EMBL" id="CAE2238079.1"/>
    </source>
</evidence>
<accession>A0A7S4IS08</accession>
<organism evidence="1">
    <name type="scientific">Vannella robusta</name>
    <dbReference type="NCBI Taxonomy" id="1487602"/>
    <lineage>
        <taxon>Eukaryota</taxon>
        <taxon>Amoebozoa</taxon>
        <taxon>Discosea</taxon>
        <taxon>Flabellinia</taxon>
        <taxon>Vannellidae</taxon>
        <taxon>Vannella</taxon>
    </lineage>
</organism>
<protein>
    <submittedName>
        <fullName evidence="1">Uncharacterized protein</fullName>
    </submittedName>
</protein>